<evidence type="ECO:0000256" key="4">
    <source>
        <dbReference type="ARBA" id="ARBA00022832"/>
    </source>
</evidence>
<dbReference type="InterPro" id="IPR002582">
    <property type="entry name" value="ACPS"/>
</dbReference>
<name>A0AAE6IK74_LEUCA</name>
<dbReference type="InterPro" id="IPR008278">
    <property type="entry name" value="4-PPantetheinyl_Trfase_dom"/>
</dbReference>
<dbReference type="HAMAP" id="MF_00101">
    <property type="entry name" value="AcpS"/>
    <property type="match status" value="1"/>
</dbReference>
<evidence type="ECO:0000256" key="8">
    <source>
        <dbReference type="HAMAP-Rule" id="MF_00101"/>
    </source>
</evidence>
<keyword evidence="7 8" id="KW-0275">Fatty acid biosynthesis</keyword>
<dbReference type="RefSeq" id="WP_014974897.1">
    <property type="nucleotide sequence ID" value="NZ_BPKR01000022.1"/>
</dbReference>
<dbReference type="NCBIfam" id="TIGR00516">
    <property type="entry name" value="acpS"/>
    <property type="match status" value="1"/>
</dbReference>
<evidence type="ECO:0000256" key="7">
    <source>
        <dbReference type="ARBA" id="ARBA00023160"/>
    </source>
</evidence>
<feature type="binding site" evidence="8">
    <location>
        <position position="8"/>
    </location>
    <ligand>
        <name>Mg(2+)</name>
        <dbReference type="ChEBI" id="CHEBI:18420"/>
    </ligand>
</feature>
<evidence type="ECO:0000313" key="10">
    <source>
        <dbReference type="EMBL" id="QEA33682.1"/>
    </source>
</evidence>
<evidence type="ECO:0000259" key="9">
    <source>
        <dbReference type="Pfam" id="PF01648"/>
    </source>
</evidence>
<comment type="subcellular location">
    <subcellularLocation>
        <location evidence="8">Cytoplasm</location>
    </subcellularLocation>
</comment>
<evidence type="ECO:0000256" key="3">
    <source>
        <dbReference type="ARBA" id="ARBA00022723"/>
    </source>
</evidence>
<comment type="cofactor">
    <cofactor evidence="8">
        <name>Mg(2+)</name>
        <dbReference type="ChEBI" id="CHEBI:18420"/>
    </cofactor>
</comment>
<keyword evidence="4 8" id="KW-0276">Fatty acid metabolism</keyword>
<keyword evidence="8" id="KW-0963">Cytoplasm</keyword>
<dbReference type="Proteomes" id="UP000321332">
    <property type="component" value="Chromosome"/>
</dbReference>
<keyword evidence="1 8" id="KW-0444">Lipid biosynthesis</keyword>
<dbReference type="GO" id="GO:0008897">
    <property type="term" value="F:holo-[acyl-carrier-protein] synthase activity"/>
    <property type="evidence" value="ECO:0007669"/>
    <property type="project" value="UniProtKB-UniRule"/>
</dbReference>
<sequence length="135" mass="15217">MIIGIGNDIESISRVGQIVDQKNKFLTSILTASEIDQASTRRGKHYHEFVAGRFSAKEAFSKATGFGIGEKVKWQDIEVLNEKNGRPIIRVKNFPYKTYVAITHSGDQVNTVVIIERRTLLEKISLKIFPKRGVL</sequence>
<protein>
    <recommendedName>
        <fullName evidence="8">Holo-[acyl-carrier-protein] synthase</fullName>
        <shortName evidence="8">Holo-ACP synthase</shortName>
        <ecNumber evidence="8">2.7.8.7</ecNumber>
    </recommendedName>
    <alternativeName>
        <fullName evidence="8">4'-phosphopantetheinyl transferase AcpS</fullName>
    </alternativeName>
</protein>
<evidence type="ECO:0000313" key="11">
    <source>
        <dbReference type="Proteomes" id="UP000321332"/>
    </source>
</evidence>
<dbReference type="EC" id="2.7.8.7" evidence="8"/>
<evidence type="ECO:0000256" key="1">
    <source>
        <dbReference type="ARBA" id="ARBA00022516"/>
    </source>
</evidence>
<feature type="domain" description="4'-phosphopantetheinyl transferase" evidence="9">
    <location>
        <begin position="4"/>
        <end position="104"/>
    </location>
</feature>
<accession>A0AAE6IK74</accession>
<comment type="similarity">
    <text evidence="8">Belongs to the P-Pant transferase superfamily. AcpS family.</text>
</comment>
<organism evidence="10 11">
    <name type="scientific">Leuconostoc carnosum</name>
    <dbReference type="NCBI Taxonomy" id="1252"/>
    <lineage>
        <taxon>Bacteria</taxon>
        <taxon>Bacillati</taxon>
        <taxon>Bacillota</taxon>
        <taxon>Bacilli</taxon>
        <taxon>Lactobacillales</taxon>
        <taxon>Lactobacillaceae</taxon>
        <taxon>Leuconostoc</taxon>
    </lineage>
</organism>
<gene>
    <name evidence="8" type="primary">acpS</name>
    <name evidence="10" type="ORF">FGL89_05910</name>
</gene>
<keyword evidence="3 8" id="KW-0479">Metal-binding</keyword>
<proteinExistence type="inferred from homology"/>
<keyword evidence="5 8" id="KW-0460">Magnesium</keyword>
<evidence type="ECO:0000256" key="5">
    <source>
        <dbReference type="ARBA" id="ARBA00022842"/>
    </source>
</evidence>
<dbReference type="OMA" id="DERHYAV"/>
<dbReference type="GO" id="GO:0006633">
    <property type="term" value="P:fatty acid biosynthetic process"/>
    <property type="evidence" value="ECO:0007669"/>
    <property type="project" value="UniProtKB-UniRule"/>
</dbReference>
<keyword evidence="2 8" id="KW-0808">Transferase</keyword>
<dbReference type="GeneID" id="61187276"/>
<reference evidence="10 11" key="1">
    <citation type="submission" date="2019-06" db="EMBL/GenBank/DDBJ databases">
        <title>Genome analyses of bacteria isolated from kimchi.</title>
        <authorList>
            <person name="Lee S."/>
            <person name="Ahn S."/>
            <person name="Roh S."/>
        </authorList>
    </citation>
    <scope>NUCLEOTIDE SEQUENCE [LARGE SCALE GENOMIC DNA]</scope>
    <source>
        <strain evidence="10 11">CBA3620</strain>
    </source>
</reference>
<comment type="function">
    <text evidence="8">Transfers the 4'-phosphopantetheine moiety from coenzyme A to a Ser of acyl-carrier-protein.</text>
</comment>
<dbReference type="InterPro" id="IPR004568">
    <property type="entry name" value="Ppantetheine-prot_Trfase_dom"/>
</dbReference>
<dbReference type="GO" id="GO:0005737">
    <property type="term" value="C:cytoplasm"/>
    <property type="evidence" value="ECO:0007669"/>
    <property type="project" value="UniProtKB-SubCell"/>
</dbReference>
<dbReference type="Gene3D" id="3.90.470.20">
    <property type="entry name" value="4'-phosphopantetheinyl transferase domain"/>
    <property type="match status" value="1"/>
</dbReference>
<dbReference type="Pfam" id="PF01648">
    <property type="entry name" value="ACPS"/>
    <property type="match status" value="1"/>
</dbReference>
<dbReference type="AlphaFoldDB" id="A0AAE6IK74"/>
<evidence type="ECO:0000256" key="2">
    <source>
        <dbReference type="ARBA" id="ARBA00022679"/>
    </source>
</evidence>
<dbReference type="NCBIfam" id="TIGR00556">
    <property type="entry name" value="pantethn_trn"/>
    <property type="match status" value="1"/>
</dbReference>
<dbReference type="EMBL" id="CP042374">
    <property type="protein sequence ID" value="QEA33682.1"/>
    <property type="molecule type" value="Genomic_DNA"/>
</dbReference>
<dbReference type="GO" id="GO:0000287">
    <property type="term" value="F:magnesium ion binding"/>
    <property type="evidence" value="ECO:0007669"/>
    <property type="project" value="UniProtKB-UniRule"/>
</dbReference>
<feature type="binding site" evidence="8">
    <location>
        <position position="58"/>
    </location>
    <ligand>
        <name>Mg(2+)</name>
        <dbReference type="ChEBI" id="CHEBI:18420"/>
    </ligand>
</feature>
<comment type="catalytic activity">
    <reaction evidence="8">
        <text>apo-[ACP] + CoA = holo-[ACP] + adenosine 3',5'-bisphosphate + H(+)</text>
        <dbReference type="Rhea" id="RHEA:12068"/>
        <dbReference type="Rhea" id="RHEA-COMP:9685"/>
        <dbReference type="Rhea" id="RHEA-COMP:9690"/>
        <dbReference type="ChEBI" id="CHEBI:15378"/>
        <dbReference type="ChEBI" id="CHEBI:29999"/>
        <dbReference type="ChEBI" id="CHEBI:57287"/>
        <dbReference type="ChEBI" id="CHEBI:58343"/>
        <dbReference type="ChEBI" id="CHEBI:64479"/>
        <dbReference type="EC" id="2.7.8.7"/>
    </reaction>
</comment>
<evidence type="ECO:0000256" key="6">
    <source>
        <dbReference type="ARBA" id="ARBA00023098"/>
    </source>
</evidence>
<dbReference type="SUPFAM" id="SSF56214">
    <property type="entry name" value="4'-phosphopantetheinyl transferase"/>
    <property type="match status" value="1"/>
</dbReference>
<keyword evidence="6 8" id="KW-0443">Lipid metabolism</keyword>
<dbReference type="InterPro" id="IPR037143">
    <property type="entry name" value="4-PPantetheinyl_Trfase_dom_sf"/>
</dbReference>